<sequence>MARRTRRQEQSRARKQQKGPDATAAQARNNMAATPRVAPSHVPGDGILGLPVELILDICDRLPPHSRYVLQHVCRAFRAALGRAKCPQQYISAMEYVHYLAAICHDMPRWWVCDRCLQLHELNVSNTALYDVPSNSVSACPKPPCSPAQSAASPGTNGLLVHHRHVQACLKYFRLRPKDQLLQEYVRAVLAPFTQRYPNEKHPRGQITYSAYPKIVDGRFLVYSKWVYEGDRMGFRGSPASYGAFDICQHDCWIRNLSGRASLTDNNNVFPLASDNSRRVRHPITRRATYRFLPPGQRRGSMCEGSCWKCATDCCIGIDGRTVIVMAWYDLGPERSCTEPGWMALVSRGARFRDQPHGRTVSCRSSFVAGNVRRLYERGGVGSRS</sequence>
<dbReference type="AlphaFoldDB" id="A0A2U3EAY9"/>
<evidence type="ECO:0000313" key="6">
    <source>
        <dbReference type="Proteomes" id="UP001287286"/>
    </source>
</evidence>
<dbReference type="Proteomes" id="UP001287286">
    <property type="component" value="Unassembled WGS sequence"/>
</dbReference>
<feature type="region of interest" description="Disordered" evidence="1">
    <location>
        <begin position="1"/>
        <end position="27"/>
    </location>
</feature>
<protein>
    <recommendedName>
        <fullName evidence="2">F-box domain-containing protein</fullName>
    </recommendedName>
</protein>
<dbReference type="EMBL" id="JAWRVI010000020">
    <property type="protein sequence ID" value="KAK4089407.1"/>
    <property type="molecule type" value="Genomic_DNA"/>
</dbReference>
<accession>A0A2U3EAY9</accession>
<dbReference type="Pfam" id="PF12937">
    <property type="entry name" value="F-box-like"/>
    <property type="match status" value="1"/>
</dbReference>
<dbReference type="Proteomes" id="UP000245956">
    <property type="component" value="Unassembled WGS sequence"/>
</dbReference>
<name>A0A2U3EAY9_PURLI</name>
<reference evidence="3" key="3">
    <citation type="submission" date="2023-11" db="EMBL/GenBank/DDBJ databases">
        <authorList>
            <person name="Beijen E."/>
            <person name="Ohm R.A."/>
        </authorList>
    </citation>
    <scope>NUCLEOTIDE SEQUENCE</scope>
    <source>
        <strain evidence="3">CBS 150709</strain>
    </source>
</reference>
<keyword evidence="6" id="KW-1185">Reference proteome</keyword>
<reference evidence="4" key="1">
    <citation type="submission" date="2015-05" db="EMBL/GenBank/DDBJ databases">
        <authorList>
            <person name="Wang D.B."/>
            <person name="Wang M."/>
        </authorList>
    </citation>
    <scope>NUCLEOTIDE SEQUENCE</scope>
    <source>
        <strain evidence="4">36-1</strain>
    </source>
</reference>
<dbReference type="EMBL" id="LCWV01000007">
    <property type="protein sequence ID" value="PWI71671.1"/>
    <property type="molecule type" value="Genomic_DNA"/>
</dbReference>
<dbReference type="SMART" id="SM00256">
    <property type="entry name" value="FBOX"/>
    <property type="match status" value="1"/>
</dbReference>
<reference evidence="4 5" key="2">
    <citation type="journal article" date="2016" name="Front. Microbiol.">
        <title>Genome and transcriptome sequences reveal the specific parasitism of the nematophagous Purpureocillium lilacinum 36-1.</title>
        <authorList>
            <person name="Xie J."/>
            <person name="Li S."/>
            <person name="Mo C."/>
            <person name="Xiao X."/>
            <person name="Peng D."/>
            <person name="Wang G."/>
            <person name="Xiao Y."/>
        </authorList>
    </citation>
    <scope>NUCLEOTIDE SEQUENCE [LARGE SCALE GENOMIC DNA]</scope>
    <source>
        <strain evidence="4 5">36-1</strain>
    </source>
</reference>
<feature type="domain" description="F-box" evidence="2">
    <location>
        <begin position="50"/>
        <end position="90"/>
    </location>
</feature>
<gene>
    <name evidence="4" type="ORF">PCL_11765</name>
    <name evidence="3" type="ORF">Purlil1_6396</name>
</gene>
<dbReference type="SUPFAM" id="SSF81383">
    <property type="entry name" value="F-box domain"/>
    <property type="match status" value="1"/>
</dbReference>
<proteinExistence type="predicted"/>
<dbReference type="InterPro" id="IPR001810">
    <property type="entry name" value="F-box_dom"/>
</dbReference>
<evidence type="ECO:0000313" key="5">
    <source>
        <dbReference type="Proteomes" id="UP000245956"/>
    </source>
</evidence>
<comment type="caution">
    <text evidence="4">The sequence shown here is derived from an EMBL/GenBank/DDBJ whole genome shotgun (WGS) entry which is preliminary data.</text>
</comment>
<evidence type="ECO:0000259" key="2">
    <source>
        <dbReference type="SMART" id="SM00256"/>
    </source>
</evidence>
<organism evidence="4 5">
    <name type="scientific">Purpureocillium lilacinum</name>
    <name type="common">Paecilomyces lilacinus</name>
    <dbReference type="NCBI Taxonomy" id="33203"/>
    <lineage>
        <taxon>Eukaryota</taxon>
        <taxon>Fungi</taxon>
        <taxon>Dikarya</taxon>
        <taxon>Ascomycota</taxon>
        <taxon>Pezizomycotina</taxon>
        <taxon>Sordariomycetes</taxon>
        <taxon>Hypocreomycetidae</taxon>
        <taxon>Hypocreales</taxon>
        <taxon>Ophiocordycipitaceae</taxon>
        <taxon>Purpureocillium</taxon>
    </lineage>
</organism>
<evidence type="ECO:0000256" key="1">
    <source>
        <dbReference type="SAM" id="MobiDB-lite"/>
    </source>
</evidence>
<dbReference type="InterPro" id="IPR036047">
    <property type="entry name" value="F-box-like_dom_sf"/>
</dbReference>
<evidence type="ECO:0000313" key="3">
    <source>
        <dbReference type="EMBL" id="KAK4089407.1"/>
    </source>
</evidence>
<evidence type="ECO:0000313" key="4">
    <source>
        <dbReference type="EMBL" id="PWI71671.1"/>
    </source>
</evidence>
<reference evidence="3 6" key="4">
    <citation type="journal article" date="2024" name="Microbiol. Resour. Announc.">
        <title>Genome annotations for the ascomycete fungi Trichoderma harzianum, Trichoderma aggressivum, and Purpureocillium lilacinum.</title>
        <authorList>
            <person name="Beijen E.P.W."/>
            <person name="Ohm R.A."/>
        </authorList>
    </citation>
    <scope>NUCLEOTIDE SEQUENCE [LARGE SCALE GENOMIC DNA]</scope>
    <source>
        <strain evidence="3 6">CBS 150709</strain>
    </source>
</reference>